<dbReference type="Gene3D" id="3.30.40.10">
    <property type="entry name" value="Zinc/RING finger domain, C3HC4 (zinc finger)"/>
    <property type="match status" value="1"/>
</dbReference>
<dbReference type="PROSITE" id="PS50072">
    <property type="entry name" value="CSA_PPIASE_2"/>
    <property type="match status" value="1"/>
</dbReference>
<dbReference type="InterPro" id="IPR003613">
    <property type="entry name" value="Ubox_domain"/>
</dbReference>
<evidence type="ECO:0000256" key="8">
    <source>
        <dbReference type="ARBA" id="ARBA00023110"/>
    </source>
</evidence>
<keyword evidence="11" id="KW-0175">Coiled coil</keyword>
<dbReference type="PRINTS" id="PR00153">
    <property type="entry name" value="CSAPPISMRASE"/>
</dbReference>
<evidence type="ECO:0000256" key="7">
    <source>
        <dbReference type="ARBA" id="ARBA00022786"/>
    </source>
</evidence>
<keyword evidence="7" id="KW-0833">Ubl conjugation pathway</keyword>
<comment type="catalytic activity">
    <reaction evidence="1">
        <text>S-ubiquitinyl-[E2 ubiquitin-conjugating enzyme]-L-cysteine + [acceptor protein]-L-lysine = [E2 ubiquitin-conjugating enzyme]-L-cysteine + N(6)-ubiquitinyl-[acceptor protein]-L-lysine.</text>
        <dbReference type="EC" id="2.3.2.27"/>
    </reaction>
</comment>
<dbReference type="Pfam" id="PF00160">
    <property type="entry name" value="Pro_isomerase"/>
    <property type="match status" value="1"/>
</dbReference>
<keyword evidence="8" id="KW-0697">Rotamase</keyword>
<evidence type="ECO:0000259" key="14">
    <source>
        <dbReference type="PROSITE" id="PS51698"/>
    </source>
</evidence>
<feature type="region of interest" description="Disordered" evidence="12">
    <location>
        <begin position="592"/>
        <end position="612"/>
    </location>
</feature>
<dbReference type="SMART" id="SM00504">
    <property type="entry name" value="Ubox"/>
    <property type="match status" value="1"/>
</dbReference>
<keyword evidence="10" id="KW-0539">Nucleus</keyword>
<dbReference type="PANTHER" id="PTHR45625">
    <property type="entry name" value="PEPTIDYL-PROLYL CIS-TRANS ISOMERASE-RELATED"/>
    <property type="match status" value="1"/>
</dbReference>
<dbReference type="PROSITE" id="PS00170">
    <property type="entry name" value="CSA_PPIASE_1"/>
    <property type="match status" value="1"/>
</dbReference>
<dbReference type="InterPro" id="IPR026951">
    <property type="entry name" value="PPIL2_U-box_dom"/>
</dbReference>
<dbReference type="GO" id="GO:0003755">
    <property type="term" value="F:peptidyl-prolyl cis-trans isomerase activity"/>
    <property type="evidence" value="ECO:0007669"/>
    <property type="project" value="UniProtKB-KW"/>
</dbReference>
<evidence type="ECO:0000256" key="9">
    <source>
        <dbReference type="ARBA" id="ARBA00023235"/>
    </source>
</evidence>
<comment type="catalytic activity">
    <reaction evidence="2">
        <text>[protein]-peptidylproline (omega=180) = [protein]-peptidylproline (omega=0)</text>
        <dbReference type="Rhea" id="RHEA:16237"/>
        <dbReference type="Rhea" id="RHEA-COMP:10747"/>
        <dbReference type="Rhea" id="RHEA-COMP:10748"/>
        <dbReference type="ChEBI" id="CHEBI:83833"/>
        <dbReference type="ChEBI" id="CHEBI:83834"/>
        <dbReference type="EC" id="5.2.1.8"/>
    </reaction>
</comment>
<comment type="similarity">
    <text evidence="5">Belongs to the cyclophilin-type PPIase family. PPIL2 subfamily.</text>
</comment>
<dbReference type="GO" id="GO:0000209">
    <property type="term" value="P:protein polyubiquitination"/>
    <property type="evidence" value="ECO:0007669"/>
    <property type="project" value="TreeGrafter"/>
</dbReference>
<proteinExistence type="inferred from homology"/>
<evidence type="ECO:0000256" key="10">
    <source>
        <dbReference type="ARBA" id="ARBA00023242"/>
    </source>
</evidence>
<feature type="domain" description="PPIase cyclophilin-type" evidence="13">
    <location>
        <begin position="430"/>
        <end position="576"/>
    </location>
</feature>
<evidence type="ECO:0000313" key="16">
    <source>
        <dbReference type="Proteomes" id="UP000663879"/>
    </source>
</evidence>
<accession>A0A813M5L4</accession>
<dbReference type="AlphaFoldDB" id="A0A813M5L4"/>
<dbReference type="EMBL" id="CAJNOC010000049">
    <property type="protein sequence ID" value="CAF0709857.1"/>
    <property type="molecule type" value="Genomic_DNA"/>
</dbReference>
<keyword evidence="9" id="KW-0413">Isomerase</keyword>
<organism evidence="15 16">
    <name type="scientific">Brachionus calyciflorus</name>
    <dbReference type="NCBI Taxonomy" id="104777"/>
    <lineage>
        <taxon>Eukaryota</taxon>
        <taxon>Metazoa</taxon>
        <taxon>Spiralia</taxon>
        <taxon>Gnathifera</taxon>
        <taxon>Rotifera</taxon>
        <taxon>Eurotatoria</taxon>
        <taxon>Monogononta</taxon>
        <taxon>Pseudotrocha</taxon>
        <taxon>Ploima</taxon>
        <taxon>Brachionidae</taxon>
        <taxon>Brachionus</taxon>
    </lineage>
</organism>
<dbReference type="OrthoDB" id="30774at2759"/>
<evidence type="ECO:0000256" key="2">
    <source>
        <dbReference type="ARBA" id="ARBA00000971"/>
    </source>
</evidence>
<comment type="subcellular location">
    <subcellularLocation>
        <location evidence="4">Nucleus</location>
    </subcellularLocation>
</comment>
<dbReference type="PROSITE" id="PS51698">
    <property type="entry name" value="U_BOX"/>
    <property type="match status" value="1"/>
</dbReference>
<protein>
    <recommendedName>
        <fullName evidence="17">RING-type E3 ubiquitin transferase</fullName>
    </recommendedName>
</protein>
<dbReference type="InterPro" id="IPR029000">
    <property type="entry name" value="Cyclophilin-like_dom_sf"/>
</dbReference>
<evidence type="ECO:0000256" key="12">
    <source>
        <dbReference type="SAM" id="MobiDB-lite"/>
    </source>
</evidence>
<evidence type="ECO:0000259" key="13">
    <source>
        <dbReference type="PROSITE" id="PS50072"/>
    </source>
</evidence>
<dbReference type="InterPro" id="IPR013083">
    <property type="entry name" value="Znf_RING/FYVE/PHD"/>
</dbReference>
<dbReference type="InterPro" id="IPR020892">
    <property type="entry name" value="Cyclophilin-type_PPIase_CS"/>
</dbReference>
<evidence type="ECO:0000256" key="11">
    <source>
        <dbReference type="SAM" id="Coils"/>
    </source>
</evidence>
<evidence type="ECO:0008006" key="17">
    <source>
        <dbReference type="Google" id="ProtNLM"/>
    </source>
</evidence>
<gene>
    <name evidence="15" type="ORF">OXX778_LOCUS870</name>
</gene>
<evidence type="ECO:0000256" key="4">
    <source>
        <dbReference type="ARBA" id="ARBA00004123"/>
    </source>
</evidence>
<comment type="caution">
    <text evidence="15">The sequence shown here is derived from an EMBL/GenBank/DDBJ whole genome shotgun (WGS) entry which is preliminary data.</text>
</comment>
<dbReference type="Pfam" id="PF04641">
    <property type="entry name" value="Rtf2"/>
    <property type="match status" value="1"/>
</dbReference>
<feature type="domain" description="U-box" evidence="14">
    <location>
        <begin position="174"/>
        <end position="247"/>
    </location>
</feature>
<name>A0A813M5L4_9BILA</name>
<dbReference type="FunFam" id="2.40.100.10:FF:000014">
    <property type="entry name" value="Peptidyl-prolyl cis-trans isomerase cyp65"/>
    <property type="match status" value="1"/>
</dbReference>
<keyword evidence="16" id="KW-1185">Reference proteome</keyword>
<dbReference type="Gene3D" id="2.40.100.10">
    <property type="entry name" value="Cyclophilin-like"/>
    <property type="match status" value="1"/>
</dbReference>
<evidence type="ECO:0000256" key="3">
    <source>
        <dbReference type="ARBA" id="ARBA00003697"/>
    </source>
</evidence>
<dbReference type="CDD" id="cd16663">
    <property type="entry name" value="RING-Ubox_PPIL2"/>
    <property type="match status" value="1"/>
</dbReference>
<reference evidence="15" key="1">
    <citation type="submission" date="2021-02" db="EMBL/GenBank/DDBJ databases">
        <authorList>
            <person name="Nowell W R."/>
        </authorList>
    </citation>
    <scope>NUCLEOTIDE SEQUENCE</scope>
    <source>
        <strain evidence="15">Ploen Becks lab</strain>
    </source>
</reference>
<dbReference type="InterPro" id="IPR044666">
    <property type="entry name" value="Cyclophilin_A-like"/>
</dbReference>
<dbReference type="SUPFAM" id="SSF50891">
    <property type="entry name" value="Cyclophilin-like"/>
    <property type="match status" value="1"/>
</dbReference>
<comment type="function">
    <text evidence="3">May catalyze the cis-trans isomerization of proline imidic peptide bonds in oligopeptides thereby assisting the folding of proteins. May also function as a chaperone, playing a role in intracellular transport of proteins. May also have a protein ubiquitin ligase activity acting as an E3 ubiquitin protein ligase or as a ubiquitin-ubiquitin ligase promoting elongation of ubiquitin chains on proteins.</text>
</comment>
<dbReference type="PANTHER" id="PTHR45625:SF1">
    <property type="entry name" value="RING-TYPE E3 UBIQUITIN-PROTEIN LIGASE PPIL2"/>
    <property type="match status" value="1"/>
</dbReference>
<dbReference type="InterPro" id="IPR002130">
    <property type="entry name" value="Cyclophilin-type_PPIase_dom"/>
</dbReference>
<dbReference type="GO" id="GO:0071013">
    <property type="term" value="C:catalytic step 2 spliceosome"/>
    <property type="evidence" value="ECO:0007669"/>
    <property type="project" value="TreeGrafter"/>
</dbReference>
<dbReference type="CDD" id="cd01923">
    <property type="entry name" value="cyclophilin_RING"/>
    <property type="match status" value="1"/>
</dbReference>
<evidence type="ECO:0000256" key="5">
    <source>
        <dbReference type="ARBA" id="ARBA00007930"/>
    </source>
</evidence>
<keyword evidence="6" id="KW-0808">Transferase</keyword>
<dbReference type="GO" id="GO:0006457">
    <property type="term" value="P:protein folding"/>
    <property type="evidence" value="ECO:0007669"/>
    <property type="project" value="InterPro"/>
</dbReference>
<dbReference type="GO" id="GO:0061630">
    <property type="term" value="F:ubiquitin protein ligase activity"/>
    <property type="evidence" value="ECO:0007669"/>
    <property type="project" value="UniProtKB-EC"/>
</dbReference>
<evidence type="ECO:0000256" key="1">
    <source>
        <dbReference type="ARBA" id="ARBA00000900"/>
    </source>
</evidence>
<dbReference type="SUPFAM" id="SSF57850">
    <property type="entry name" value="RING/U-box"/>
    <property type="match status" value="1"/>
</dbReference>
<evidence type="ECO:0000313" key="15">
    <source>
        <dbReference type="EMBL" id="CAF0709857.1"/>
    </source>
</evidence>
<dbReference type="FunFam" id="3.30.40.10:FF:000079">
    <property type="entry name" value="Peptidyl-prolyl cis-trans isomerase 2"/>
    <property type="match status" value="1"/>
</dbReference>
<dbReference type="Proteomes" id="UP000663879">
    <property type="component" value="Unassembled WGS sequence"/>
</dbReference>
<feature type="coiled-coil region" evidence="11">
    <location>
        <begin position="8"/>
        <end position="35"/>
    </location>
</feature>
<evidence type="ECO:0000256" key="6">
    <source>
        <dbReference type="ARBA" id="ARBA00022679"/>
    </source>
</evidence>
<sequence>MDLYDGIINDLIELAESLERDKKSLSLSINSVEMKMKEKYDDLDNRISKIETFNERNVSSDINNKSWVDAVAKPIALPFSKQQLGMSILLMMEKEDEVRNSKNVIIFGLPTPEKEDVKQRQLDDKSKIEEVLDYLKMGKKQHQQDKLYITSTEWKHFYGGKKTDTSAISSAEFRRIPFHCCALSYQPFKHPYCTPEGHVFDLENIAPFLKKYGRNPVTGEPLDPKKLIKLNFYKNAKGEYHCPTTYKVFNENTHIVCIAKTGNVFSYDAVEELNIKANYLKDLLTDEPFTKKDIITIQDPSNLTKFNSNSFFFVKKNLKWEKDDSVERNDPNYYIKAISNEAKSALDELKKTYVAPSTSTSSSNFVDSSKIVKADAINAAIYSTGRVAASFTSTVMEICTTQEPAVIDEDEIRYARIRKLGKKGYVCLVTNYGRLNIELFCDQVPKTCENFIKHCANKYYKDTVFHRLIKNFMIQGGDPTGTGNGGQSIWGKKFEDEFKQNLKHDARGLLSMANSGPNTNKSQFYITFRDLPHLDNKHTVFGKLVGGSDVFNKIEYVETDKKDRPKTSIKIEDCLVFVDPYLEVDEQLKTERENALKKDDKKSDSSKEKTLADLKPVRQGVGKYISSTLLFEKKHKVSEEDELEIKSKKLKQAQSSFGNFSSW</sequence>